<dbReference type="InterPro" id="IPR005829">
    <property type="entry name" value="Sugar_transporter_CS"/>
</dbReference>
<feature type="transmembrane region" description="Helical" evidence="9">
    <location>
        <begin position="80"/>
        <end position="105"/>
    </location>
</feature>
<dbReference type="Gene3D" id="1.20.1250.20">
    <property type="entry name" value="MFS general substrate transporter like domains"/>
    <property type="match status" value="1"/>
</dbReference>
<evidence type="ECO:0000256" key="9">
    <source>
        <dbReference type="SAM" id="Phobius"/>
    </source>
</evidence>
<sequence length="577" mass="60257">MPPPAKPQRKWMIMAVIGVAQLMVVLDNTIVNIALPSAQADLGFGNDNRQWIITAYALAFGGLLLLGGKLSDLLGRRRTLLIGLLGFAAASAVGGAATGFVMLVAARALQGVFAAVLAPAALSTLNITFTGPKERGKAFGIFSAVASSGAVVGLLLGGVLTEWLSWRWCLYVNLLFAVPAAAGVLAFVAAKETVERRSRLDWPGVITVSGGLFCLVYGLSNAETHGWGAPLTVAMFIASTVLLVSFVVLESKVKAPLLPLRILMDRNRAGSYIAIAFAFCGMFSAFLFLTYYVQQNLGYSPVRTGFAFLPFAAGIALSAGTANTRLVPRFGPRPLIPVGMLVAAGGMFWLSQLTVDTTYLGGVIGPLFILGLGVGMTFAPAIATATTGVNPDDAGVASAMVNTSQQIGGAIGTAALSTIFASAVTRYATSHDQPGSELQATAAVHGYTVAFAVSCGLFLVGAVLTASLLRSGRLQSGPDPSASAPPPNSEVSATTDRMDRVGAARRAPHGPRAAELLGRGINEDGVRLILDLEYRNARLRAENRYLNENLYLRSANGHATSPRPSQPRHAPGSGTNR</sequence>
<feature type="transmembrane region" description="Helical" evidence="9">
    <location>
        <begin position="363"/>
        <end position="386"/>
    </location>
</feature>
<dbReference type="EMBL" id="RCZG01000027">
    <property type="protein sequence ID" value="TPG25549.1"/>
    <property type="molecule type" value="Genomic_DNA"/>
</dbReference>
<feature type="transmembrane region" description="Helical" evidence="9">
    <location>
        <begin position="12"/>
        <end position="31"/>
    </location>
</feature>
<dbReference type="NCBIfam" id="TIGR00711">
    <property type="entry name" value="efflux_EmrB"/>
    <property type="match status" value="1"/>
</dbReference>
<accession>A0A502DM41</accession>
<dbReference type="InterPro" id="IPR036259">
    <property type="entry name" value="MFS_trans_sf"/>
</dbReference>
<organism evidence="11 12">
    <name type="scientific">Mycolicibacterium hodleri</name>
    <dbReference type="NCBI Taxonomy" id="49897"/>
    <lineage>
        <taxon>Bacteria</taxon>
        <taxon>Bacillati</taxon>
        <taxon>Actinomycetota</taxon>
        <taxon>Actinomycetes</taxon>
        <taxon>Mycobacteriales</taxon>
        <taxon>Mycobacteriaceae</taxon>
        <taxon>Mycolicibacterium</taxon>
    </lineage>
</organism>
<feature type="region of interest" description="Disordered" evidence="8">
    <location>
        <begin position="555"/>
        <end position="577"/>
    </location>
</feature>
<comment type="subcellular location">
    <subcellularLocation>
        <location evidence="1">Cell membrane</location>
        <topology evidence="1">Multi-pass membrane protein</topology>
    </subcellularLocation>
</comment>
<feature type="transmembrane region" description="Helical" evidence="9">
    <location>
        <begin position="226"/>
        <end position="249"/>
    </location>
</feature>
<feature type="transmembrane region" description="Helical" evidence="9">
    <location>
        <begin position="111"/>
        <end position="129"/>
    </location>
</feature>
<dbReference type="PANTHER" id="PTHR42718:SF46">
    <property type="entry name" value="BLR6921 PROTEIN"/>
    <property type="match status" value="1"/>
</dbReference>
<keyword evidence="3" id="KW-0813">Transport</keyword>
<feature type="transmembrane region" description="Helical" evidence="9">
    <location>
        <begin position="407"/>
        <end position="428"/>
    </location>
</feature>
<evidence type="ECO:0000256" key="3">
    <source>
        <dbReference type="ARBA" id="ARBA00022448"/>
    </source>
</evidence>
<feature type="transmembrane region" description="Helical" evidence="9">
    <location>
        <begin position="170"/>
        <end position="190"/>
    </location>
</feature>
<proteinExistence type="inferred from homology"/>
<feature type="transmembrane region" description="Helical" evidence="9">
    <location>
        <begin position="51"/>
        <end position="68"/>
    </location>
</feature>
<dbReference type="PROSITE" id="PS00216">
    <property type="entry name" value="SUGAR_TRANSPORT_1"/>
    <property type="match status" value="1"/>
</dbReference>
<dbReference type="PANTHER" id="PTHR42718">
    <property type="entry name" value="MAJOR FACILITATOR SUPERFAMILY MULTIDRUG TRANSPORTER MFSC"/>
    <property type="match status" value="1"/>
</dbReference>
<feature type="region of interest" description="Disordered" evidence="8">
    <location>
        <begin position="474"/>
        <end position="497"/>
    </location>
</feature>
<evidence type="ECO:0000313" key="11">
    <source>
        <dbReference type="EMBL" id="TPG25549.1"/>
    </source>
</evidence>
<feature type="transmembrane region" description="Helical" evidence="9">
    <location>
        <begin position="202"/>
        <end position="220"/>
    </location>
</feature>
<dbReference type="InterPro" id="IPR001958">
    <property type="entry name" value="Tet-R_TetA/multi-R_MdtG-like"/>
</dbReference>
<keyword evidence="7 9" id="KW-0472">Membrane</keyword>
<dbReference type="GO" id="GO:0005886">
    <property type="term" value="C:plasma membrane"/>
    <property type="evidence" value="ECO:0007669"/>
    <property type="project" value="UniProtKB-SubCell"/>
</dbReference>
<protein>
    <submittedName>
        <fullName evidence="11">DHA2 family efflux MFS transporter permease subunit</fullName>
    </submittedName>
</protein>
<evidence type="ECO:0000256" key="5">
    <source>
        <dbReference type="ARBA" id="ARBA00022692"/>
    </source>
</evidence>
<evidence type="ECO:0000256" key="7">
    <source>
        <dbReference type="ARBA" id="ARBA00023136"/>
    </source>
</evidence>
<dbReference type="InterPro" id="IPR020846">
    <property type="entry name" value="MFS_dom"/>
</dbReference>
<evidence type="ECO:0000256" key="2">
    <source>
        <dbReference type="ARBA" id="ARBA00007520"/>
    </source>
</evidence>
<feature type="domain" description="Major facilitator superfamily (MFS) profile" evidence="10">
    <location>
        <begin position="13"/>
        <end position="473"/>
    </location>
</feature>
<keyword evidence="5 9" id="KW-0812">Transmembrane</keyword>
<feature type="transmembrane region" description="Helical" evidence="9">
    <location>
        <begin position="448"/>
        <end position="469"/>
    </location>
</feature>
<evidence type="ECO:0000313" key="12">
    <source>
        <dbReference type="Proteomes" id="UP000320095"/>
    </source>
</evidence>
<reference evidence="11 12" key="1">
    <citation type="journal article" date="2019" name="Environ. Microbiol.">
        <title>Species interactions and distinct microbial communities in high Arctic permafrost affected cryosols are associated with the CH4 and CO2 gas fluxes.</title>
        <authorList>
            <person name="Altshuler I."/>
            <person name="Hamel J."/>
            <person name="Turney S."/>
            <person name="Magnuson E."/>
            <person name="Levesque R."/>
            <person name="Greer C."/>
            <person name="Whyte L.G."/>
        </authorList>
    </citation>
    <scope>NUCLEOTIDE SEQUENCE [LARGE SCALE GENOMIC DNA]</scope>
    <source>
        <strain evidence="11 12">S5.20</strain>
    </source>
</reference>
<evidence type="ECO:0000256" key="8">
    <source>
        <dbReference type="SAM" id="MobiDB-lite"/>
    </source>
</evidence>
<feature type="transmembrane region" description="Helical" evidence="9">
    <location>
        <begin position="270"/>
        <end position="293"/>
    </location>
</feature>
<keyword evidence="4" id="KW-1003">Cell membrane</keyword>
<feature type="transmembrane region" description="Helical" evidence="9">
    <location>
        <begin position="141"/>
        <end position="164"/>
    </location>
</feature>
<dbReference type="AlphaFoldDB" id="A0A502DM41"/>
<keyword evidence="6 9" id="KW-1133">Transmembrane helix</keyword>
<dbReference type="Gene3D" id="1.20.1720.10">
    <property type="entry name" value="Multidrug resistance protein D"/>
    <property type="match status" value="1"/>
</dbReference>
<feature type="transmembrane region" description="Helical" evidence="9">
    <location>
        <begin position="334"/>
        <end position="351"/>
    </location>
</feature>
<dbReference type="OrthoDB" id="4080117at2"/>
<evidence type="ECO:0000259" key="10">
    <source>
        <dbReference type="PROSITE" id="PS50850"/>
    </source>
</evidence>
<comment type="caution">
    <text evidence="11">The sequence shown here is derived from an EMBL/GenBank/DDBJ whole genome shotgun (WGS) entry which is preliminary data.</text>
</comment>
<dbReference type="Proteomes" id="UP000320095">
    <property type="component" value="Unassembled WGS sequence"/>
</dbReference>
<dbReference type="Pfam" id="PF07690">
    <property type="entry name" value="MFS_1"/>
    <property type="match status" value="1"/>
</dbReference>
<dbReference type="SUPFAM" id="SSF103473">
    <property type="entry name" value="MFS general substrate transporter"/>
    <property type="match status" value="1"/>
</dbReference>
<gene>
    <name evidence="11" type="ORF">EAH80_30560</name>
</gene>
<feature type="transmembrane region" description="Helical" evidence="9">
    <location>
        <begin position="305"/>
        <end position="322"/>
    </location>
</feature>
<evidence type="ECO:0000256" key="4">
    <source>
        <dbReference type="ARBA" id="ARBA00022475"/>
    </source>
</evidence>
<dbReference type="PRINTS" id="PR01035">
    <property type="entry name" value="TCRTETA"/>
</dbReference>
<keyword evidence="12" id="KW-1185">Reference proteome</keyword>
<dbReference type="InterPro" id="IPR011701">
    <property type="entry name" value="MFS"/>
</dbReference>
<evidence type="ECO:0000256" key="6">
    <source>
        <dbReference type="ARBA" id="ARBA00022989"/>
    </source>
</evidence>
<evidence type="ECO:0000256" key="1">
    <source>
        <dbReference type="ARBA" id="ARBA00004651"/>
    </source>
</evidence>
<dbReference type="PROSITE" id="PS50850">
    <property type="entry name" value="MFS"/>
    <property type="match status" value="1"/>
</dbReference>
<dbReference type="CDD" id="cd17321">
    <property type="entry name" value="MFS_MMR_MDR_like"/>
    <property type="match status" value="1"/>
</dbReference>
<dbReference type="GO" id="GO:0022857">
    <property type="term" value="F:transmembrane transporter activity"/>
    <property type="evidence" value="ECO:0007669"/>
    <property type="project" value="InterPro"/>
</dbReference>
<dbReference type="InterPro" id="IPR004638">
    <property type="entry name" value="EmrB-like"/>
</dbReference>
<comment type="similarity">
    <text evidence="2">Belongs to the major facilitator superfamily. TCR/Tet family.</text>
</comment>
<name>A0A502DM41_9MYCO</name>